<proteinExistence type="predicted"/>
<gene>
    <name evidence="7" type="ORF">K461DRAFT_230991</name>
</gene>
<dbReference type="AlphaFoldDB" id="A0A9P4IVG6"/>
<reference evidence="7" key="1">
    <citation type="journal article" date="2020" name="Stud. Mycol.">
        <title>101 Dothideomycetes genomes: a test case for predicting lifestyles and emergence of pathogens.</title>
        <authorList>
            <person name="Haridas S."/>
            <person name="Albert R."/>
            <person name="Binder M."/>
            <person name="Bloem J."/>
            <person name="Labutti K."/>
            <person name="Salamov A."/>
            <person name="Andreopoulos B."/>
            <person name="Baker S."/>
            <person name="Barry K."/>
            <person name="Bills G."/>
            <person name="Bluhm B."/>
            <person name="Cannon C."/>
            <person name="Castanera R."/>
            <person name="Culley D."/>
            <person name="Daum C."/>
            <person name="Ezra D."/>
            <person name="Gonzalez J."/>
            <person name="Henrissat B."/>
            <person name="Kuo A."/>
            <person name="Liang C."/>
            <person name="Lipzen A."/>
            <person name="Lutzoni F."/>
            <person name="Magnuson J."/>
            <person name="Mondo S."/>
            <person name="Nolan M."/>
            <person name="Ohm R."/>
            <person name="Pangilinan J."/>
            <person name="Park H.-J."/>
            <person name="Ramirez L."/>
            <person name="Alfaro M."/>
            <person name="Sun H."/>
            <person name="Tritt A."/>
            <person name="Yoshinaga Y."/>
            <person name="Zwiers L.-H."/>
            <person name="Turgeon B."/>
            <person name="Goodwin S."/>
            <person name="Spatafora J."/>
            <person name="Crous P."/>
            <person name="Grigoriev I."/>
        </authorList>
    </citation>
    <scope>NUCLEOTIDE SEQUENCE</scope>
    <source>
        <strain evidence="7">CBS 260.36</strain>
    </source>
</reference>
<protein>
    <recommendedName>
        <fullName evidence="6">Zn(2)-C6 fungal-type domain-containing protein</fullName>
    </recommendedName>
</protein>
<feature type="region of interest" description="Disordered" evidence="5">
    <location>
        <begin position="516"/>
        <end position="547"/>
    </location>
</feature>
<feature type="region of interest" description="Disordered" evidence="5">
    <location>
        <begin position="63"/>
        <end position="84"/>
    </location>
</feature>
<evidence type="ECO:0000313" key="7">
    <source>
        <dbReference type="EMBL" id="KAF2149225.1"/>
    </source>
</evidence>
<dbReference type="OrthoDB" id="3935622at2759"/>
<dbReference type="PROSITE" id="PS50048">
    <property type="entry name" value="ZN2_CY6_FUNGAL_2"/>
    <property type="match status" value="1"/>
</dbReference>
<name>A0A9P4IVG6_9PEZI</name>
<dbReference type="SMART" id="SM00066">
    <property type="entry name" value="GAL4"/>
    <property type="match status" value="1"/>
</dbReference>
<dbReference type="GO" id="GO:0000981">
    <property type="term" value="F:DNA-binding transcription factor activity, RNA polymerase II-specific"/>
    <property type="evidence" value="ECO:0007669"/>
    <property type="project" value="InterPro"/>
</dbReference>
<dbReference type="SMART" id="SM00906">
    <property type="entry name" value="Fungal_trans"/>
    <property type="match status" value="1"/>
</dbReference>
<keyword evidence="3" id="KW-0804">Transcription</keyword>
<feature type="domain" description="Zn(2)-C6 fungal-type" evidence="6">
    <location>
        <begin position="32"/>
        <end position="61"/>
    </location>
</feature>
<feature type="region of interest" description="Disordered" evidence="5">
    <location>
        <begin position="1"/>
        <end position="27"/>
    </location>
</feature>
<dbReference type="GO" id="GO:0008270">
    <property type="term" value="F:zinc ion binding"/>
    <property type="evidence" value="ECO:0007669"/>
    <property type="project" value="InterPro"/>
</dbReference>
<comment type="caution">
    <text evidence="7">The sequence shown here is derived from an EMBL/GenBank/DDBJ whole genome shotgun (WGS) entry which is preliminary data.</text>
</comment>
<dbReference type="CDD" id="cd12148">
    <property type="entry name" value="fungal_TF_MHR"/>
    <property type="match status" value="1"/>
</dbReference>
<dbReference type="PANTHER" id="PTHR47424">
    <property type="entry name" value="REGULATORY PROTEIN GAL4"/>
    <property type="match status" value="1"/>
</dbReference>
<dbReference type="InterPro" id="IPR051127">
    <property type="entry name" value="Fungal_SecMet_Regulators"/>
</dbReference>
<evidence type="ECO:0000256" key="3">
    <source>
        <dbReference type="ARBA" id="ARBA00023163"/>
    </source>
</evidence>
<evidence type="ECO:0000256" key="1">
    <source>
        <dbReference type="ARBA" id="ARBA00022723"/>
    </source>
</evidence>
<dbReference type="SUPFAM" id="SSF57701">
    <property type="entry name" value="Zn2/Cys6 DNA-binding domain"/>
    <property type="match status" value="1"/>
</dbReference>
<dbReference type="Pfam" id="PF04082">
    <property type="entry name" value="Fungal_trans"/>
    <property type="match status" value="1"/>
</dbReference>
<accession>A0A9P4IVG6</accession>
<dbReference type="EMBL" id="ML996091">
    <property type="protein sequence ID" value="KAF2149225.1"/>
    <property type="molecule type" value="Genomic_DNA"/>
</dbReference>
<evidence type="ECO:0000259" key="6">
    <source>
        <dbReference type="PROSITE" id="PS50048"/>
    </source>
</evidence>
<feature type="compositionally biased region" description="Polar residues" evidence="5">
    <location>
        <begin position="692"/>
        <end position="711"/>
    </location>
</feature>
<dbReference type="PANTHER" id="PTHR47424:SF6">
    <property type="entry name" value="PROLINE UTILIZATION TRANS-ACTIVATOR"/>
    <property type="match status" value="1"/>
</dbReference>
<keyword evidence="4" id="KW-0539">Nucleus</keyword>
<feature type="compositionally biased region" description="Polar residues" evidence="5">
    <location>
        <begin position="532"/>
        <end position="544"/>
    </location>
</feature>
<evidence type="ECO:0000256" key="2">
    <source>
        <dbReference type="ARBA" id="ARBA00023015"/>
    </source>
</evidence>
<dbReference type="PROSITE" id="PS00463">
    <property type="entry name" value="ZN2_CY6_FUNGAL_1"/>
    <property type="match status" value="1"/>
</dbReference>
<feature type="compositionally biased region" description="Polar residues" evidence="5">
    <location>
        <begin position="71"/>
        <end position="82"/>
    </location>
</feature>
<feature type="region of interest" description="Disordered" evidence="5">
    <location>
        <begin position="116"/>
        <end position="138"/>
    </location>
</feature>
<sequence>MEENALSDDPESWRTAKQRRLNDNERQRAVQACDGCRRVKERCEGGVPCRRCKHFNRPCRLSKISSKDTRQQNPRSPSNESPSAHKALETIARHFIPTLSLDLASLQAVAKDLATGNSTLSDPRKLSSSSEDDEGTAVEEQCSVIPVQDNVAHYSGEFSYWNFSQRVRQHVKNLEDDNAVGASSETDNVSNSWRIEQLNLRQGVMSGAIKAFPPEPVARFLIKVFFMHACDSYFFVERKLLEETLRTAYRAPSRFGSEDAGKIAIILLVFAIGSQYAQLESSKDTGKNSTSISDLDQQLGLIFYQEAVQLLPDIIHLGSLESVQYTSLLAVYMLPIDAAGLAWIYSNLSIKLAIQNGMHRKAPKGLANTPWAEVRNRVWWTIYCIEKRISVFHGRPTSIATADIDVEMPVRVTELESVDQPFDVFLFCQSIDLIKELESIRGKIAALVKAADRKEMSAGLVDLLASSKALSTLWKDGDSGSSTQALSISRPALHVRLEFCLIRMFIGRPFMLSEAEPPSNANTPDDLRDLDTGSNVSVPSASRPKSQRAAQKMALVKDCVEAALEALKVCQTLQRSIEGLARASYVEYSSCRAALLVLIAHCINTKSSQHQQVIDTGLELISDMATTGESAKSDIMLIQTLERSMRRSVQMHQSRMVKLSAPTEHDGYEGFRNWMSSVQGLGPRQDIEKPAPSSQVPQIPSGSGQSSTASRGTLMDFPDSGGTYPLEALWTNSAMPSFFDLDDFNFALNDQGFFNQNI</sequence>
<organism evidence="7 8">
    <name type="scientific">Myriangium duriaei CBS 260.36</name>
    <dbReference type="NCBI Taxonomy" id="1168546"/>
    <lineage>
        <taxon>Eukaryota</taxon>
        <taxon>Fungi</taxon>
        <taxon>Dikarya</taxon>
        <taxon>Ascomycota</taxon>
        <taxon>Pezizomycotina</taxon>
        <taxon>Dothideomycetes</taxon>
        <taxon>Dothideomycetidae</taxon>
        <taxon>Myriangiales</taxon>
        <taxon>Myriangiaceae</taxon>
        <taxon>Myriangium</taxon>
    </lineage>
</organism>
<feature type="compositionally biased region" description="Acidic residues" evidence="5">
    <location>
        <begin position="1"/>
        <end position="10"/>
    </location>
</feature>
<feature type="compositionally biased region" description="Polar residues" evidence="5">
    <location>
        <begin position="116"/>
        <end position="129"/>
    </location>
</feature>
<dbReference type="GO" id="GO:0003677">
    <property type="term" value="F:DNA binding"/>
    <property type="evidence" value="ECO:0007669"/>
    <property type="project" value="InterPro"/>
</dbReference>
<dbReference type="CDD" id="cd00067">
    <property type="entry name" value="GAL4"/>
    <property type="match status" value="1"/>
</dbReference>
<dbReference type="InterPro" id="IPR001138">
    <property type="entry name" value="Zn2Cys6_DnaBD"/>
</dbReference>
<dbReference type="GO" id="GO:0006351">
    <property type="term" value="P:DNA-templated transcription"/>
    <property type="evidence" value="ECO:0007669"/>
    <property type="project" value="InterPro"/>
</dbReference>
<dbReference type="InterPro" id="IPR036864">
    <property type="entry name" value="Zn2-C6_fun-type_DNA-bd_sf"/>
</dbReference>
<dbReference type="InterPro" id="IPR007219">
    <property type="entry name" value="XnlR_reg_dom"/>
</dbReference>
<dbReference type="Gene3D" id="4.10.240.10">
    <property type="entry name" value="Zn(2)-C6 fungal-type DNA-binding domain"/>
    <property type="match status" value="1"/>
</dbReference>
<evidence type="ECO:0000313" key="8">
    <source>
        <dbReference type="Proteomes" id="UP000799439"/>
    </source>
</evidence>
<dbReference type="Pfam" id="PF00172">
    <property type="entry name" value="Zn_clus"/>
    <property type="match status" value="1"/>
</dbReference>
<keyword evidence="1" id="KW-0479">Metal-binding</keyword>
<keyword evidence="8" id="KW-1185">Reference proteome</keyword>
<evidence type="ECO:0000256" key="5">
    <source>
        <dbReference type="SAM" id="MobiDB-lite"/>
    </source>
</evidence>
<dbReference type="Proteomes" id="UP000799439">
    <property type="component" value="Unassembled WGS sequence"/>
</dbReference>
<keyword evidence="2" id="KW-0805">Transcription regulation</keyword>
<feature type="region of interest" description="Disordered" evidence="5">
    <location>
        <begin position="681"/>
        <end position="717"/>
    </location>
</feature>
<evidence type="ECO:0000256" key="4">
    <source>
        <dbReference type="ARBA" id="ARBA00023242"/>
    </source>
</evidence>